<name>A0A1C6UAW0_9ACTN</name>
<dbReference type="GO" id="GO:0046872">
    <property type="term" value="F:metal ion binding"/>
    <property type="evidence" value="ECO:0007669"/>
    <property type="project" value="InterPro"/>
</dbReference>
<dbReference type="GeneID" id="43277823"/>
<dbReference type="AlphaFoldDB" id="A0A1C6UAW0"/>
<dbReference type="Gene3D" id="1.20.120.450">
    <property type="entry name" value="dinb family like domain"/>
    <property type="match status" value="1"/>
</dbReference>
<reference evidence="3" key="1">
    <citation type="submission" date="2016-06" db="EMBL/GenBank/DDBJ databases">
        <authorList>
            <person name="Varghese N."/>
            <person name="Submissions Spin"/>
        </authorList>
    </citation>
    <scope>NUCLEOTIDE SEQUENCE [LARGE SCALE GENOMIC DNA]</scope>
    <source>
        <strain evidence="3">DSM 44151</strain>
    </source>
</reference>
<dbReference type="Proteomes" id="UP000198605">
    <property type="component" value="Unassembled WGS sequence"/>
</dbReference>
<dbReference type="InterPro" id="IPR024344">
    <property type="entry name" value="MDMPI_metal-binding"/>
</dbReference>
<evidence type="ECO:0000313" key="2">
    <source>
        <dbReference type="EMBL" id="SCL51225.1"/>
    </source>
</evidence>
<evidence type="ECO:0000259" key="1">
    <source>
        <dbReference type="Pfam" id="PF11716"/>
    </source>
</evidence>
<dbReference type="SUPFAM" id="SSF109854">
    <property type="entry name" value="DinB/YfiT-like putative metalloenzymes"/>
    <property type="match status" value="1"/>
</dbReference>
<keyword evidence="3" id="KW-1185">Reference proteome</keyword>
<dbReference type="InterPro" id="IPR034660">
    <property type="entry name" value="DinB/YfiT-like"/>
</dbReference>
<accession>A0A1C6UAW0</accession>
<dbReference type="NCBIfam" id="TIGR03083">
    <property type="entry name" value="maleylpyruvate isomerase family mycothiol-dependent enzyme"/>
    <property type="match status" value="1"/>
</dbReference>
<organism evidence="2 3">
    <name type="scientific">Micromonospora chersina</name>
    <dbReference type="NCBI Taxonomy" id="47854"/>
    <lineage>
        <taxon>Bacteria</taxon>
        <taxon>Bacillati</taxon>
        <taxon>Actinomycetota</taxon>
        <taxon>Actinomycetes</taxon>
        <taxon>Micromonosporales</taxon>
        <taxon>Micromonosporaceae</taxon>
        <taxon>Micromonospora</taxon>
    </lineage>
</organism>
<evidence type="ECO:0000313" key="3">
    <source>
        <dbReference type="Proteomes" id="UP000198605"/>
    </source>
</evidence>
<dbReference type="RefSeq" id="WP_091308216.1">
    <property type="nucleotide sequence ID" value="NZ_FMIB01000002.1"/>
</dbReference>
<dbReference type="Pfam" id="PF11716">
    <property type="entry name" value="MDMPI_N"/>
    <property type="match status" value="1"/>
</dbReference>
<dbReference type="OrthoDB" id="5178565at2"/>
<gene>
    <name evidence="2" type="ORF">GA0070603_1156</name>
</gene>
<dbReference type="EMBL" id="FMIB01000002">
    <property type="protein sequence ID" value="SCL51225.1"/>
    <property type="molecule type" value="Genomic_DNA"/>
</dbReference>
<proteinExistence type="predicted"/>
<protein>
    <submittedName>
        <fullName evidence="2">TIGR03083 family protein</fullName>
    </submittedName>
</protein>
<dbReference type="InterPro" id="IPR017517">
    <property type="entry name" value="Maleyloyr_isom"/>
</dbReference>
<feature type="domain" description="Mycothiol-dependent maleylpyruvate isomerase metal-binding" evidence="1">
    <location>
        <begin position="8"/>
        <end position="55"/>
    </location>
</feature>
<dbReference type="STRING" id="47854.GA0070603_1156"/>
<sequence>MELTGMIAAERRRAADLVESLSIEQLETPSLCGSWTVREVAAHLVSPFAAPRRSLLPLMLRSGFNLHQLNARLAQVVAREPAHRIAGLLRDNAERRFRPPIVGYRGQLTDLQIHGQDIRRPLGLPHELHPDRLRVSLHFLVSRRARGFFVRRGRLDGLRFEAPDADWAWGSGPVVRGTAEAVMLAMTGRPAVLDELDGDGVRLLRDRMT</sequence>